<dbReference type="PANTHER" id="PTHR45024">
    <property type="entry name" value="DEHYDROGENASES, SHORT CHAIN"/>
    <property type="match status" value="1"/>
</dbReference>
<evidence type="ECO:0000256" key="2">
    <source>
        <dbReference type="ARBA" id="ARBA00023002"/>
    </source>
</evidence>
<keyword evidence="5" id="KW-1185">Reference proteome</keyword>
<reference evidence="5" key="1">
    <citation type="journal article" date="2019" name="Int. J. Syst. Evol. Microbiol.">
        <title>The Global Catalogue of Microorganisms (GCM) 10K type strain sequencing project: providing services to taxonomists for standard genome sequencing and annotation.</title>
        <authorList>
            <consortium name="The Broad Institute Genomics Platform"/>
            <consortium name="The Broad Institute Genome Sequencing Center for Infectious Disease"/>
            <person name="Wu L."/>
            <person name="Ma J."/>
        </authorList>
    </citation>
    <scope>NUCLEOTIDE SEQUENCE [LARGE SCALE GENOMIC DNA]</scope>
    <source>
        <strain evidence="5">JCM 11117</strain>
    </source>
</reference>
<dbReference type="PROSITE" id="PS00061">
    <property type="entry name" value="ADH_SHORT"/>
    <property type="match status" value="1"/>
</dbReference>
<dbReference type="Gene3D" id="3.40.50.720">
    <property type="entry name" value="NAD(P)-binding Rossmann-like Domain"/>
    <property type="match status" value="1"/>
</dbReference>
<comment type="similarity">
    <text evidence="1 3">Belongs to the short-chain dehydrogenases/reductases (SDR) family.</text>
</comment>
<name>A0ABP4ADF4_9PSEU</name>
<keyword evidence="2" id="KW-0560">Oxidoreductase</keyword>
<gene>
    <name evidence="4" type="ORF">GCM10009559_26150</name>
</gene>
<dbReference type="InterPro" id="IPR036291">
    <property type="entry name" value="NAD(P)-bd_dom_sf"/>
</dbReference>
<evidence type="ECO:0000313" key="5">
    <source>
        <dbReference type="Proteomes" id="UP001499967"/>
    </source>
</evidence>
<dbReference type="Pfam" id="PF00106">
    <property type="entry name" value="adh_short"/>
    <property type="match status" value="1"/>
</dbReference>
<accession>A0ABP4ADF4</accession>
<dbReference type="RefSeq" id="WP_343941608.1">
    <property type="nucleotide sequence ID" value="NZ_BAAAHP010000075.1"/>
</dbReference>
<proteinExistence type="inferred from homology"/>
<comment type="caution">
    <text evidence="4">The sequence shown here is derived from an EMBL/GenBank/DDBJ whole genome shotgun (WGS) entry which is preliminary data.</text>
</comment>
<dbReference type="PRINTS" id="PR00081">
    <property type="entry name" value="GDHRDH"/>
</dbReference>
<evidence type="ECO:0000313" key="4">
    <source>
        <dbReference type="EMBL" id="GAA0935018.1"/>
    </source>
</evidence>
<sequence>MSIDLTGRVAIVTGSGRGLGRAYAEALAAAGAAVVVNDVDAEVAEKAAAAITAAGGTAVAHVGAVGPTGTADALVERAVEEFGRLDMMCTNAGALRDRTLLKLSDEELDVVLDSHIRGTITCGRAAARRFRDQGEGGRLILIGSPAGQYGNFGQTAYGASKAAIIGLVRVWSVELAKIDVTVNAVVPKALTRMAATIPALKDIVADVEAGGPVPAHLRHEGTGTVEDVAPLVVFLSSAESAGITGQYFGFGGDRLAIWAHPKEAFVTHREGGWTADDLLADLAEHAGHLQPHPREAQRRS</sequence>
<dbReference type="EMBL" id="BAAAHP010000075">
    <property type="protein sequence ID" value="GAA0935018.1"/>
    <property type="molecule type" value="Genomic_DNA"/>
</dbReference>
<dbReference type="Proteomes" id="UP001499967">
    <property type="component" value="Unassembled WGS sequence"/>
</dbReference>
<organism evidence="4 5">
    <name type="scientific">Pseudonocardia zijingensis</name>
    <dbReference type="NCBI Taxonomy" id="153376"/>
    <lineage>
        <taxon>Bacteria</taxon>
        <taxon>Bacillati</taxon>
        <taxon>Actinomycetota</taxon>
        <taxon>Actinomycetes</taxon>
        <taxon>Pseudonocardiales</taxon>
        <taxon>Pseudonocardiaceae</taxon>
        <taxon>Pseudonocardia</taxon>
    </lineage>
</organism>
<dbReference type="InterPro" id="IPR002347">
    <property type="entry name" value="SDR_fam"/>
</dbReference>
<evidence type="ECO:0000256" key="1">
    <source>
        <dbReference type="ARBA" id="ARBA00006484"/>
    </source>
</evidence>
<dbReference type="InterPro" id="IPR051687">
    <property type="entry name" value="Peroxisomal_Beta-Oxidation"/>
</dbReference>
<dbReference type="SUPFAM" id="SSF51735">
    <property type="entry name" value="NAD(P)-binding Rossmann-fold domains"/>
    <property type="match status" value="1"/>
</dbReference>
<dbReference type="InterPro" id="IPR020904">
    <property type="entry name" value="Sc_DH/Rdtase_CS"/>
</dbReference>
<protein>
    <submittedName>
        <fullName evidence="4">SDR family oxidoreductase</fullName>
    </submittedName>
</protein>
<evidence type="ECO:0000256" key="3">
    <source>
        <dbReference type="RuleBase" id="RU000363"/>
    </source>
</evidence>
<dbReference type="PRINTS" id="PR00080">
    <property type="entry name" value="SDRFAMILY"/>
</dbReference>
<dbReference type="PANTHER" id="PTHR45024:SF2">
    <property type="entry name" value="SCP2 DOMAIN-CONTAINING PROTEIN"/>
    <property type="match status" value="1"/>
</dbReference>